<feature type="transmembrane region" description="Helical" evidence="1">
    <location>
        <begin position="201"/>
        <end position="221"/>
    </location>
</feature>
<feature type="transmembrane region" description="Helical" evidence="1">
    <location>
        <begin position="163"/>
        <end position="189"/>
    </location>
</feature>
<keyword evidence="4" id="KW-1185">Reference proteome</keyword>
<dbReference type="RefSeq" id="WP_167189051.1">
    <property type="nucleotide sequence ID" value="NZ_JAASQL010000003.1"/>
</dbReference>
<keyword evidence="1" id="KW-0472">Membrane</keyword>
<dbReference type="PANTHER" id="PTHR36394">
    <property type="entry name" value="OS01G0277700 PROTEIN"/>
    <property type="match status" value="1"/>
</dbReference>
<keyword evidence="1" id="KW-1133">Transmembrane helix</keyword>
<feature type="transmembrane region" description="Helical" evidence="1">
    <location>
        <begin position="134"/>
        <end position="157"/>
    </location>
</feature>
<protein>
    <submittedName>
        <fullName evidence="3">Sulfite exporter TauE/SafE</fullName>
    </submittedName>
</protein>
<feature type="domain" description="Urease accessory protein UreH-like transmembrane" evidence="2">
    <location>
        <begin position="43"/>
        <end position="207"/>
    </location>
</feature>
<feature type="transmembrane region" description="Helical" evidence="1">
    <location>
        <begin position="48"/>
        <end position="75"/>
    </location>
</feature>
<keyword evidence="1" id="KW-0812">Transmembrane</keyword>
<evidence type="ECO:0000259" key="2">
    <source>
        <dbReference type="Pfam" id="PF13386"/>
    </source>
</evidence>
<gene>
    <name evidence="3" type="ORF">FHR24_002429</name>
</gene>
<dbReference type="Pfam" id="PF13386">
    <property type="entry name" value="DsbD_2"/>
    <property type="match status" value="1"/>
</dbReference>
<sequence>MITNELQILLSTAISIGVIHTLTGPDHYVPFVVMAKSKGWSLKKTSSVTLMCGLGHVSSSIIIGIIGILFGVGISKIEFLESQRGNIAGWLFIIIGALYLVFGIVKSLTHQHSHSHKLPKFLSKHTNSKRISPWSLFLIFVFGPCEVLIPMLMYPAAHENTTAILLVSVVFSLATLLTMLAVVLPLSFLTVKVPFKNIHKYSNVLVGLTLLTCGISIIFLGL</sequence>
<organism evidence="3 4">
    <name type="scientific">Wenyingzhuangia heitensis</name>
    <dbReference type="NCBI Taxonomy" id="1487859"/>
    <lineage>
        <taxon>Bacteria</taxon>
        <taxon>Pseudomonadati</taxon>
        <taxon>Bacteroidota</taxon>
        <taxon>Flavobacteriia</taxon>
        <taxon>Flavobacteriales</taxon>
        <taxon>Flavobacteriaceae</taxon>
        <taxon>Wenyingzhuangia</taxon>
    </lineage>
</organism>
<evidence type="ECO:0000313" key="3">
    <source>
        <dbReference type="EMBL" id="NIJ45958.1"/>
    </source>
</evidence>
<dbReference type="Proteomes" id="UP000745859">
    <property type="component" value="Unassembled WGS sequence"/>
</dbReference>
<evidence type="ECO:0000256" key="1">
    <source>
        <dbReference type="SAM" id="Phobius"/>
    </source>
</evidence>
<dbReference type="InterPro" id="IPR039447">
    <property type="entry name" value="UreH-like_TM_dom"/>
</dbReference>
<proteinExistence type="predicted"/>
<dbReference type="EMBL" id="JAASQL010000003">
    <property type="protein sequence ID" value="NIJ45958.1"/>
    <property type="molecule type" value="Genomic_DNA"/>
</dbReference>
<dbReference type="PANTHER" id="PTHR36394:SF1">
    <property type="entry name" value="OS01G0277700 PROTEIN"/>
    <property type="match status" value="1"/>
</dbReference>
<reference evidence="3 4" key="1">
    <citation type="submission" date="2020-03" db="EMBL/GenBank/DDBJ databases">
        <title>Genomic Encyclopedia of Type Strains, Phase IV (KMG-IV): sequencing the most valuable type-strain genomes for metagenomic binning, comparative biology and taxonomic classification.</title>
        <authorList>
            <person name="Goeker M."/>
        </authorList>
    </citation>
    <scope>NUCLEOTIDE SEQUENCE [LARGE SCALE GENOMIC DNA]</scope>
    <source>
        <strain evidence="3 4">DSM 101599</strain>
    </source>
</reference>
<accession>A0ABX0UAW7</accession>
<comment type="caution">
    <text evidence="3">The sequence shown here is derived from an EMBL/GenBank/DDBJ whole genome shotgun (WGS) entry which is preliminary data.</text>
</comment>
<feature type="transmembrane region" description="Helical" evidence="1">
    <location>
        <begin position="87"/>
        <end position="105"/>
    </location>
</feature>
<name>A0ABX0UAW7_9FLAO</name>
<evidence type="ECO:0000313" key="4">
    <source>
        <dbReference type="Proteomes" id="UP000745859"/>
    </source>
</evidence>